<comment type="caution">
    <text evidence="3">The sequence shown here is derived from an EMBL/GenBank/DDBJ whole genome shotgun (WGS) entry which is preliminary data.</text>
</comment>
<reference evidence="3 4" key="1">
    <citation type="submission" date="2019-05" db="EMBL/GenBank/DDBJ databases">
        <authorList>
            <person name="Qu J.-H."/>
        </authorList>
    </citation>
    <scope>NUCLEOTIDE SEQUENCE [LARGE SCALE GENOMIC DNA]</scope>
    <source>
        <strain evidence="3 4">NS28</strain>
    </source>
</reference>
<keyword evidence="4" id="KW-1185">Reference proteome</keyword>
<evidence type="ECO:0000256" key="1">
    <source>
        <dbReference type="ARBA" id="ARBA00022801"/>
    </source>
</evidence>
<organism evidence="3 4">
    <name type="scientific">Dyadobacter flavalbus</name>
    <dbReference type="NCBI Taxonomy" id="2579942"/>
    <lineage>
        <taxon>Bacteria</taxon>
        <taxon>Pseudomonadati</taxon>
        <taxon>Bacteroidota</taxon>
        <taxon>Cytophagia</taxon>
        <taxon>Cytophagales</taxon>
        <taxon>Spirosomataceae</taxon>
        <taxon>Dyadobacter</taxon>
    </lineage>
</organism>
<dbReference type="PANTHER" id="PTHR21340">
    <property type="entry name" value="DIADENOSINE 5,5-P1,P4-TETRAPHOSPHATE PYROPHOSPHOHYDROLASE MUTT"/>
    <property type="match status" value="1"/>
</dbReference>
<gene>
    <name evidence="3" type="ORF">FEM33_02740</name>
</gene>
<dbReference type="PROSITE" id="PS00893">
    <property type="entry name" value="NUDIX_BOX"/>
    <property type="match status" value="1"/>
</dbReference>
<evidence type="ECO:0000313" key="3">
    <source>
        <dbReference type="EMBL" id="KAA6441243.1"/>
    </source>
</evidence>
<sequence>MARQSAGILLYRIAKETEVLLVHPGGPFFIKKDLGSWSIPKGEYTPEEEPLEAAKREFREETGFDVSGNFIPLQPVRQKGGKVIQAWAVEGNLDADAVVSNTFVLNWPPGSQNFKTYPEVDRAEWFGLDAARTKINERQAAFIDELESLLLSNR</sequence>
<dbReference type="PANTHER" id="PTHR21340:SF7">
    <property type="entry name" value="NUDIX HYDROLASE DOMAIN-CONTAINING PROTEIN"/>
    <property type="match status" value="1"/>
</dbReference>
<dbReference type="OrthoDB" id="954553at2"/>
<dbReference type="EMBL" id="VBSN01000019">
    <property type="protein sequence ID" value="KAA6441243.1"/>
    <property type="molecule type" value="Genomic_DNA"/>
</dbReference>
<dbReference type="GO" id="GO:0004081">
    <property type="term" value="F:bis(5'-nucleosyl)-tetraphosphatase (asymmetrical) activity"/>
    <property type="evidence" value="ECO:0007669"/>
    <property type="project" value="TreeGrafter"/>
</dbReference>
<dbReference type="GO" id="GO:0006754">
    <property type="term" value="P:ATP biosynthetic process"/>
    <property type="evidence" value="ECO:0007669"/>
    <property type="project" value="TreeGrafter"/>
</dbReference>
<evidence type="ECO:0000313" key="4">
    <source>
        <dbReference type="Proteomes" id="UP000323994"/>
    </source>
</evidence>
<proteinExistence type="predicted"/>
<dbReference type="Gene3D" id="3.90.79.10">
    <property type="entry name" value="Nucleoside Triphosphate Pyrophosphohydrolase"/>
    <property type="match status" value="1"/>
</dbReference>
<protein>
    <submittedName>
        <fullName evidence="3">NUDIX domain-containing protein</fullName>
    </submittedName>
</protein>
<dbReference type="InterPro" id="IPR020084">
    <property type="entry name" value="NUDIX_hydrolase_CS"/>
</dbReference>
<dbReference type="InterPro" id="IPR000086">
    <property type="entry name" value="NUDIX_hydrolase_dom"/>
</dbReference>
<dbReference type="InterPro" id="IPR015797">
    <property type="entry name" value="NUDIX_hydrolase-like_dom_sf"/>
</dbReference>
<dbReference type="RefSeq" id="WP_139010589.1">
    <property type="nucleotide sequence ID" value="NZ_VBSN01000019.1"/>
</dbReference>
<dbReference type="SUPFAM" id="SSF55811">
    <property type="entry name" value="Nudix"/>
    <property type="match status" value="1"/>
</dbReference>
<dbReference type="Proteomes" id="UP000323994">
    <property type="component" value="Unassembled WGS sequence"/>
</dbReference>
<feature type="domain" description="Nudix hydrolase" evidence="2">
    <location>
        <begin position="1"/>
        <end position="151"/>
    </location>
</feature>
<dbReference type="AlphaFoldDB" id="A0A5M8R384"/>
<dbReference type="PROSITE" id="PS51462">
    <property type="entry name" value="NUDIX"/>
    <property type="match status" value="1"/>
</dbReference>
<accession>A0A5M8R384</accession>
<keyword evidence="1" id="KW-0378">Hydrolase</keyword>
<dbReference type="GO" id="GO:0006167">
    <property type="term" value="P:AMP biosynthetic process"/>
    <property type="evidence" value="ECO:0007669"/>
    <property type="project" value="TreeGrafter"/>
</dbReference>
<evidence type="ECO:0000259" key="2">
    <source>
        <dbReference type="PROSITE" id="PS51462"/>
    </source>
</evidence>
<dbReference type="InterPro" id="IPR051325">
    <property type="entry name" value="Nudix_hydrolase_domain"/>
</dbReference>
<dbReference type="CDD" id="cd04662">
    <property type="entry name" value="NUDIX_Hydrolase"/>
    <property type="match status" value="1"/>
</dbReference>
<name>A0A5M8R384_9BACT</name>
<dbReference type="Pfam" id="PF00293">
    <property type="entry name" value="NUDIX"/>
    <property type="match status" value="1"/>
</dbReference>